<dbReference type="InterPro" id="IPR010620">
    <property type="entry name" value="SBBP_repeat"/>
</dbReference>
<evidence type="ECO:0000313" key="1">
    <source>
        <dbReference type="EMBL" id="OOP56624.1"/>
    </source>
</evidence>
<reference evidence="1 2" key="1">
    <citation type="journal article" date="2017" name="Water Res.">
        <title>Discovery and metagenomic analysis of an anammox bacterial enrichment related to Candidatus "Brocadia caroliniensis" in a full-scale glycerol-fed nitritation-denitritation separate centrate treatment process.</title>
        <authorList>
            <person name="Park H."/>
            <person name="Brotto A.C."/>
            <person name="van Loosdrecht M.C."/>
            <person name="Chandran K."/>
        </authorList>
    </citation>
    <scope>NUCLEOTIDE SEQUENCE [LARGE SCALE GENOMIC DNA]</scope>
    <source>
        <strain evidence="1">26THWARD</strain>
    </source>
</reference>
<name>A0A1V4AU09_9BACT</name>
<organism evidence="1 2">
    <name type="scientific">Candidatus Brocadia carolinensis</name>
    <dbReference type="NCBI Taxonomy" id="1004156"/>
    <lineage>
        <taxon>Bacteria</taxon>
        <taxon>Pseudomonadati</taxon>
        <taxon>Planctomycetota</taxon>
        <taxon>Candidatus Brocadiia</taxon>
        <taxon>Candidatus Brocadiales</taxon>
        <taxon>Candidatus Brocadiaceae</taxon>
        <taxon>Candidatus Brocadia</taxon>
    </lineage>
</organism>
<dbReference type="InterPro" id="IPR052918">
    <property type="entry name" value="Motility_Chemotaxis_Reg"/>
</dbReference>
<dbReference type="Pfam" id="PF06739">
    <property type="entry name" value="SBBP"/>
    <property type="match status" value="1"/>
</dbReference>
<dbReference type="PANTHER" id="PTHR35580:SF1">
    <property type="entry name" value="PHYTASE-LIKE DOMAIN-CONTAINING PROTEIN"/>
    <property type="match status" value="1"/>
</dbReference>
<gene>
    <name evidence="1" type="ORF">AYP45_07925</name>
</gene>
<dbReference type="EMBL" id="AYTS01000070">
    <property type="protein sequence ID" value="OOP56624.1"/>
    <property type="molecule type" value="Genomic_DNA"/>
</dbReference>
<dbReference type="STRING" id="1004156.AYP45_07925"/>
<evidence type="ECO:0000313" key="2">
    <source>
        <dbReference type="Proteomes" id="UP000189681"/>
    </source>
</evidence>
<comment type="caution">
    <text evidence="1">The sequence shown here is derived from an EMBL/GenBank/DDBJ whole genome shotgun (WGS) entry which is preliminary data.</text>
</comment>
<proteinExistence type="predicted"/>
<accession>A0A1V4AU09</accession>
<dbReference type="Proteomes" id="UP000189681">
    <property type="component" value="Unassembled WGS sequence"/>
</dbReference>
<dbReference type="PANTHER" id="PTHR35580">
    <property type="entry name" value="CELL SURFACE GLYCOPROTEIN (S-LAYER PROTEIN)-LIKE PROTEIN"/>
    <property type="match status" value="1"/>
</dbReference>
<dbReference type="AlphaFoldDB" id="A0A1V4AU09"/>
<protein>
    <submittedName>
        <fullName evidence="1">Uncharacterized protein</fullName>
    </submittedName>
</protein>
<sequence>MAGNTSSTDFPATPGAYDTTPNGSSDVFVSKFNSGLANLLISTFLGGSRPDFGNSIAISAGGYVYVTGETLSPDFPVTPGAYDTSYQRCEDVFVSGFNVDLSVDKANK</sequence>